<dbReference type="PANTHER" id="PTHR11206">
    <property type="entry name" value="MULTIDRUG RESISTANCE PROTEIN"/>
    <property type="match status" value="1"/>
</dbReference>
<feature type="transmembrane region" description="Helical" evidence="6">
    <location>
        <begin position="369"/>
        <end position="391"/>
    </location>
</feature>
<evidence type="ECO:0000256" key="3">
    <source>
        <dbReference type="ARBA" id="ARBA00022692"/>
    </source>
</evidence>
<feature type="transmembrane region" description="Helical" evidence="6">
    <location>
        <begin position="281"/>
        <end position="304"/>
    </location>
</feature>
<feature type="transmembrane region" description="Helical" evidence="6">
    <location>
        <begin position="428"/>
        <end position="449"/>
    </location>
</feature>
<dbReference type="OrthoDB" id="2126698at2759"/>
<dbReference type="AlphaFoldDB" id="A0A9Q0CUP7"/>
<comment type="subcellular location">
    <subcellularLocation>
        <location evidence="1">Membrane</location>
        <topology evidence="1">Multi-pass membrane protein</topology>
    </subcellularLocation>
</comment>
<evidence type="ECO:0000256" key="1">
    <source>
        <dbReference type="ARBA" id="ARBA00004141"/>
    </source>
</evidence>
<reference evidence="7" key="1">
    <citation type="journal article" date="2022" name="Cell">
        <title>Repeat-based holocentromeres influence genome architecture and karyotype evolution.</title>
        <authorList>
            <person name="Hofstatter P.G."/>
            <person name="Thangavel G."/>
            <person name="Lux T."/>
            <person name="Neumann P."/>
            <person name="Vondrak T."/>
            <person name="Novak P."/>
            <person name="Zhang M."/>
            <person name="Costa L."/>
            <person name="Castellani M."/>
            <person name="Scott A."/>
            <person name="Toegelov H."/>
            <person name="Fuchs J."/>
            <person name="Mata-Sucre Y."/>
            <person name="Dias Y."/>
            <person name="Vanzela A.L.L."/>
            <person name="Huettel B."/>
            <person name="Almeida C.C.S."/>
            <person name="Simkova H."/>
            <person name="Souza G."/>
            <person name="Pedrosa-Harand A."/>
            <person name="Macas J."/>
            <person name="Mayer K.F.X."/>
            <person name="Houben A."/>
            <person name="Marques A."/>
        </authorList>
    </citation>
    <scope>NUCLEOTIDE SEQUENCE</scope>
    <source>
        <strain evidence="7">RhyBre1mFocal</strain>
    </source>
</reference>
<feature type="transmembrane region" description="Helical" evidence="6">
    <location>
        <begin position="325"/>
        <end position="349"/>
    </location>
</feature>
<dbReference type="NCBIfam" id="TIGR00797">
    <property type="entry name" value="matE"/>
    <property type="match status" value="1"/>
</dbReference>
<dbReference type="Proteomes" id="UP001151287">
    <property type="component" value="Unassembled WGS sequence"/>
</dbReference>
<dbReference type="GO" id="GO:0015297">
    <property type="term" value="F:antiporter activity"/>
    <property type="evidence" value="ECO:0007669"/>
    <property type="project" value="InterPro"/>
</dbReference>
<evidence type="ECO:0000313" key="8">
    <source>
        <dbReference type="Proteomes" id="UP001151287"/>
    </source>
</evidence>
<organism evidence="7 8">
    <name type="scientific">Rhynchospora breviuscula</name>
    <dbReference type="NCBI Taxonomy" id="2022672"/>
    <lineage>
        <taxon>Eukaryota</taxon>
        <taxon>Viridiplantae</taxon>
        <taxon>Streptophyta</taxon>
        <taxon>Embryophyta</taxon>
        <taxon>Tracheophyta</taxon>
        <taxon>Spermatophyta</taxon>
        <taxon>Magnoliopsida</taxon>
        <taxon>Liliopsida</taxon>
        <taxon>Poales</taxon>
        <taxon>Cyperaceae</taxon>
        <taxon>Cyperoideae</taxon>
        <taxon>Rhynchosporeae</taxon>
        <taxon>Rhynchospora</taxon>
    </lineage>
</organism>
<dbReference type="GO" id="GO:0016020">
    <property type="term" value="C:membrane"/>
    <property type="evidence" value="ECO:0007669"/>
    <property type="project" value="UniProtKB-SubCell"/>
</dbReference>
<keyword evidence="3 6" id="KW-0812">Transmembrane</keyword>
<accession>A0A9Q0CUP7</accession>
<dbReference type="GO" id="GO:1990961">
    <property type="term" value="P:xenobiotic detoxification by transmembrane export across the plasma membrane"/>
    <property type="evidence" value="ECO:0007669"/>
    <property type="project" value="InterPro"/>
</dbReference>
<comment type="caution">
    <text evidence="7">The sequence shown here is derived from an EMBL/GenBank/DDBJ whole genome shotgun (WGS) entry which is preliminary data.</text>
</comment>
<evidence type="ECO:0000256" key="5">
    <source>
        <dbReference type="ARBA" id="ARBA00023136"/>
    </source>
</evidence>
<evidence type="ECO:0000313" key="7">
    <source>
        <dbReference type="EMBL" id="KAJ1700538.1"/>
    </source>
</evidence>
<evidence type="ECO:0000256" key="2">
    <source>
        <dbReference type="ARBA" id="ARBA00010199"/>
    </source>
</evidence>
<dbReference type="InterPro" id="IPR002528">
    <property type="entry name" value="MATE_fam"/>
</dbReference>
<comment type="similarity">
    <text evidence="2 6">Belongs to the multi antimicrobial extrusion (MATE) (TC 2.A.66.1) family.</text>
</comment>
<protein>
    <recommendedName>
        <fullName evidence="6">Protein DETOXIFICATION</fullName>
    </recommendedName>
    <alternativeName>
        <fullName evidence="6">Multidrug and toxic compound extrusion protein</fullName>
    </alternativeName>
</protein>
<proteinExistence type="inferred from homology"/>
<feature type="transmembrane region" description="Helical" evidence="6">
    <location>
        <begin position="63"/>
        <end position="89"/>
    </location>
</feature>
<dbReference type="Pfam" id="PF01554">
    <property type="entry name" value="MatE"/>
    <property type="match status" value="2"/>
</dbReference>
<keyword evidence="4 6" id="KW-1133">Transmembrane helix</keyword>
<keyword evidence="8" id="KW-1185">Reference proteome</keyword>
<gene>
    <name evidence="7" type="ORF">LUZ63_000317</name>
</gene>
<feature type="transmembrane region" description="Helical" evidence="6">
    <location>
        <begin position="37"/>
        <end position="57"/>
    </location>
</feature>
<feature type="transmembrane region" description="Helical" evidence="6">
    <location>
        <begin position="203"/>
        <end position="224"/>
    </location>
</feature>
<feature type="transmembrane region" description="Helical" evidence="6">
    <location>
        <begin position="398"/>
        <end position="422"/>
    </location>
</feature>
<feature type="transmembrane region" description="Helical" evidence="6">
    <location>
        <begin position="110"/>
        <end position="127"/>
    </location>
</feature>
<evidence type="ECO:0000256" key="6">
    <source>
        <dbReference type="RuleBase" id="RU004914"/>
    </source>
</evidence>
<dbReference type="InterPro" id="IPR045069">
    <property type="entry name" value="MATE_euk"/>
</dbReference>
<sequence length="469" mass="51900">METVPLLENSESNYRQSLWQRIFDESKKLWRIVGPAIFQRVVIYGMIVITQAFAGHLGDLELAALSISTIITGFSFGLFLGMASALETLCGQAFGAKKYHMLGVYLQRSWIVLFLFAVMLLPIYIYTTPLLKLCGEPDDLAKMAGHVTIWQIPQHFAYSTNFPLNRFLQSQLKNWVTAASAGIAFVTHIFLCWLLLYKWHFGLITAVLILNGGWWIVTLGQFFYVVCGGCPDTWKGFSGDAFADLWEFVKLSTSSGVMLSLENWYYRVLVLLTGNLPNAEIAVGALSICMSISTWEMMIPLAFFAGTGVRVANELGAGRGQAAKFAMIVSVLTSLLIGIIFWALILTFHDKFALFFTSSKVILDAVDNLSVLLAFTILLNSVQPVLSGVAVGSGWQALVAYVNIGSYYLIGVPFGIILGLVFHYGVMGIWAGMIGGTFVQTIILAVLSMRCNWTEEANKASRRVSRWSK</sequence>
<dbReference type="CDD" id="cd13132">
    <property type="entry name" value="MATE_eukaryotic"/>
    <property type="match status" value="1"/>
</dbReference>
<name>A0A9Q0CUP7_9POAL</name>
<evidence type="ECO:0000256" key="4">
    <source>
        <dbReference type="ARBA" id="ARBA00022989"/>
    </source>
</evidence>
<dbReference type="GO" id="GO:0042910">
    <property type="term" value="F:xenobiotic transmembrane transporter activity"/>
    <property type="evidence" value="ECO:0007669"/>
    <property type="project" value="InterPro"/>
</dbReference>
<feature type="transmembrane region" description="Helical" evidence="6">
    <location>
        <begin position="175"/>
        <end position="196"/>
    </location>
</feature>
<keyword evidence="5 6" id="KW-0472">Membrane</keyword>
<dbReference type="EMBL" id="JAMQYH010000001">
    <property type="protein sequence ID" value="KAJ1700538.1"/>
    <property type="molecule type" value="Genomic_DNA"/>
</dbReference>